<evidence type="ECO:0008006" key="4">
    <source>
        <dbReference type="Google" id="ProtNLM"/>
    </source>
</evidence>
<name>A0A133UN88_9EURY</name>
<evidence type="ECO:0000313" key="3">
    <source>
        <dbReference type="Proteomes" id="UP000070284"/>
    </source>
</evidence>
<keyword evidence="1" id="KW-0472">Membrane</keyword>
<keyword evidence="1" id="KW-0812">Transmembrane</keyword>
<dbReference type="AlphaFoldDB" id="A0A133UN88"/>
<protein>
    <recommendedName>
        <fullName evidence="4">DUF2391 domain-containing protein</fullName>
    </recommendedName>
</protein>
<keyword evidence="1" id="KW-1133">Transmembrane helix</keyword>
<dbReference type="EMBL" id="LHXO01000009">
    <property type="protein sequence ID" value="KXA95675.1"/>
    <property type="molecule type" value="Genomic_DNA"/>
</dbReference>
<proteinExistence type="predicted"/>
<sequence>MAKRFSVTDTAQQMVGGFFLAGPFVVTEEVWRLAENMSLFHSFFTVLIVIIIGYGALYKADVNRDLEKEMGVAGIPLRLVSLILVSYLSVSVLIFVLTAPQTFDATNLTTLKVVGIASIFSEIGAATADTIF</sequence>
<feature type="transmembrane region" description="Helical" evidence="1">
    <location>
        <begin position="79"/>
        <end position="99"/>
    </location>
</feature>
<evidence type="ECO:0000256" key="1">
    <source>
        <dbReference type="SAM" id="Phobius"/>
    </source>
</evidence>
<gene>
    <name evidence="2" type="ORF">AKJ65_01180</name>
</gene>
<dbReference type="Pfam" id="PF09622">
    <property type="entry name" value="DUF2391"/>
    <property type="match status" value="1"/>
</dbReference>
<keyword evidence="3" id="KW-1185">Reference proteome</keyword>
<reference evidence="2 3" key="1">
    <citation type="journal article" date="2016" name="Sci. Rep.">
        <title>Metabolic traits of an uncultured archaeal lineage -MSBL1- from brine pools of the Red Sea.</title>
        <authorList>
            <person name="Mwirichia R."/>
            <person name="Alam I."/>
            <person name="Rashid M."/>
            <person name="Vinu M."/>
            <person name="Ba-Alawi W."/>
            <person name="Anthony Kamau A."/>
            <person name="Kamanda Ngugi D."/>
            <person name="Goker M."/>
            <person name="Klenk H.P."/>
            <person name="Bajic V."/>
            <person name="Stingl U."/>
        </authorList>
    </citation>
    <scope>NUCLEOTIDE SEQUENCE [LARGE SCALE GENOMIC DNA]</scope>
    <source>
        <strain evidence="2">SCGC-AAA259E19</strain>
    </source>
</reference>
<accession>A0A133UN88</accession>
<comment type="caution">
    <text evidence="2">The sequence shown here is derived from an EMBL/GenBank/DDBJ whole genome shotgun (WGS) entry which is preliminary data.</text>
</comment>
<feature type="transmembrane region" description="Helical" evidence="1">
    <location>
        <begin position="39"/>
        <end position="58"/>
    </location>
</feature>
<organism evidence="2 3">
    <name type="scientific">candidate division MSBL1 archaeon SCGC-AAA259E19</name>
    <dbReference type="NCBI Taxonomy" id="1698264"/>
    <lineage>
        <taxon>Archaea</taxon>
        <taxon>Methanobacteriati</taxon>
        <taxon>Methanobacteriota</taxon>
        <taxon>candidate division MSBL1</taxon>
    </lineage>
</organism>
<dbReference type="PATRIC" id="fig|1698264.3.peg.1887"/>
<evidence type="ECO:0000313" key="2">
    <source>
        <dbReference type="EMBL" id="KXA95675.1"/>
    </source>
</evidence>
<dbReference type="InterPro" id="IPR024464">
    <property type="entry name" value="DUF2391"/>
</dbReference>
<dbReference type="Proteomes" id="UP000070284">
    <property type="component" value="Unassembled WGS sequence"/>
</dbReference>